<dbReference type="PANTHER" id="PTHR10361:SF30">
    <property type="entry name" value="SODIUM_METABOLITE COTRANSPORTER BASS6, CHLOROPLASTIC-RELATED"/>
    <property type="match status" value="1"/>
</dbReference>
<evidence type="ECO:0000256" key="1">
    <source>
        <dbReference type="ARBA" id="ARBA00003198"/>
    </source>
</evidence>
<dbReference type="GO" id="GO:0016020">
    <property type="term" value="C:membrane"/>
    <property type="evidence" value="ECO:0007669"/>
    <property type="project" value="UniProtKB-SubCell"/>
</dbReference>
<reference evidence="9" key="1">
    <citation type="submission" date="2015-06" db="UniProtKB">
        <authorList>
            <consortium name="EnsemblPlants"/>
        </authorList>
    </citation>
    <scope>IDENTIFICATION</scope>
</reference>
<dbReference type="InterPro" id="IPR004710">
    <property type="entry name" value="Bilac:Na_transpt"/>
</dbReference>
<evidence type="ECO:0000256" key="6">
    <source>
        <dbReference type="ARBA" id="ARBA00022946"/>
    </source>
</evidence>
<sequence>MAHSAVVSSLVVGGTDNAFLGSGRMDAVRGKGGARRKGDILLEFKEQGSGVPIRGRVWAKADHGSFEQDRVGVGAASASPPQGVEEGRVDFLKILKSANSIIPHVVLGSTILALLYPPSFTWFTTRNTETKWYQLNERTAQKHLNYLKLDLTNSDESSGVNSSVKDFIEAIKRPDAIAAGYIGQFIAKPFFGFLFGTLAVTTFNLPTAVAGYHLAGTWFRKSADVKALQRTISFETGMQSSLLALALANRFFPDPLVGVPPAVSVCLLLPKAPPVAFISALSMNCFDYSLSNVT</sequence>
<protein>
    <submittedName>
        <fullName evidence="9">Uncharacterized protein</fullName>
    </submittedName>
</protein>
<keyword evidence="8" id="KW-0472">Membrane</keyword>
<evidence type="ECO:0000256" key="7">
    <source>
        <dbReference type="ARBA" id="ARBA00022989"/>
    </source>
</evidence>
<evidence type="ECO:0000256" key="2">
    <source>
        <dbReference type="ARBA" id="ARBA00004119"/>
    </source>
</evidence>
<dbReference type="GO" id="GO:0009941">
    <property type="term" value="C:chloroplast envelope"/>
    <property type="evidence" value="ECO:0007669"/>
    <property type="project" value="UniProtKB-SubCell"/>
</dbReference>
<comment type="similarity">
    <text evidence="4">Belongs to the bile acid:sodium symporter (BASS) (TC 2.A.28) family.</text>
</comment>
<proteinExistence type="inferred from homology"/>
<keyword evidence="5" id="KW-0812">Transmembrane</keyword>
<accession>N1QSW9</accession>
<organism evidence="9">
    <name type="scientific">Aegilops tauschii</name>
    <name type="common">Tausch's goatgrass</name>
    <name type="synonym">Aegilops squarrosa</name>
    <dbReference type="NCBI Taxonomy" id="37682"/>
    <lineage>
        <taxon>Eukaryota</taxon>
        <taxon>Viridiplantae</taxon>
        <taxon>Streptophyta</taxon>
        <taxon>Embryophyta</taxon>
        <taxon>Tracheophyta</taxon>
        <taxon>Spermatophyta</taxon>
        <taxon>Magnoliopsida</taxon>
        <taxon>Liliopsida</taxon>
        <taxon>Poales</taxon>
        <taxon>Poaceae</taxon>
        <taxon>BOP clade</taxon>
        <taxon>Pooideae</taxon>
        <taxon>Triticodae</taxon>
        <taxon>Triticeae</taxon>
        <taxon>Triticinae</taxon>
        <taxon>Aegilops</taxon>
    </lineage>
</organism>
<evidence type="ECO:0000256" key="4">
    <source>
        <dbReference type="ARBA" id="ARBA00006528"/>
    </source>
</evidence>
<dbReference type="PANTHER" id="PTHR10361">
    <property type="entry name" value="SODIUM-BILE ACID COTRANSPORTER"/>
    <property type="match status" value="1"/>
</dbReference>
<evidence type="ECO:0000313" key="9">
    <source>
        <dbReference type="EnsemblPlants" id="EMT03652"/>
    </source>
</evidence>
<comment type="subcellular location">
    <subcellularLocation>
        <location evidence="3">Membrane</location>
        <topology evidence="3">Multi-pass membrane protein</topology>
    </subcellularLocation>
    <subcellularLocation>
        <location evidence="2">Plastid</location>
        <location evidence="2">Chloroplast envelope</location>
    </subcellularLocation>
</comment>
<comment type="function">
    <text evidence="1">May function as sodium-coupled metabolite transporter across the chloroplast envelope.</text>
</comment>
<dbReference type="AlphaFoldDB" id="N1QSW9"/>
<evidence type="ECO:0000256" key="5">
    <source>
        <dbReference type="ARBA" id="ARBA00022692"/>
    </source>
</evidence>
<evidence type="ECO:0000256" key="8">
    <source>
        <dbReference type="ARBA" id="ARBA00023136"/>
    </source>
</evidence>
<dbReference type="Pfam" id="PF01758">
    <property type="entry name" value="SBF"/>
    <property type="match status" value="1"/>
</dbReference>
<keyword evidence="6" id="KW-0809">Transit peptide</keyword>
<keyword evidence="7" id="KW-1133">Transmembrane helix</keyword>
<dbReference type="Gene3D" id="1.20.1530.20">
    <property type="match status" value="1"/>
</dbReference>
<evidence type="ECO:0000256" key="3">
    <source>
        <dbReference type="ARBA" id="ARBA00004141"/>
    </source>
</evidence>
<dbReference type="InterPro" id="IPR002657">
    <property type="entry name" value="BilAc:Na_symport/Acr3"/>
</dbReference>
<dbReference type="EnsemblPlants" id="EMT03652">
    <property type="protein sequence ID" value="EMT03652"/>
    <property type="gene ID" value="F775_22299"/>
</dbReference>
<name>N1QSW9_AEGTA</name>
<dbReference type="InterPro" id="IPR038770">
    <property type="entry name" value="Na+/solute_symporter_sf"/>
</dbReference>